<organism evidence="1 2">
    <name type="scientific">Heterorhabditis bacteriophora</name>
    <name type="common">Entomopathogenic nematode worm</name>
    <dbReference type="NCBI Taxonomy" id="37862"/>
    <lineage>
        <taxon>Eukaryota</taxon>
        <taxon>Metazoa</taxon>
        <taxon>Ecdysozoa</taxon>
        <taxon>Nematoda</taxon>
        <taxon>Chromadorea</taxon>
        <taxon>Rhabditida</taxon>
        <taxon>Rhabditina</taxon>
        <taxon>Rhabditomorpha</taxon>
        <taxon>Strongyloidea</taxon>
        <taxon>Heterorhabditidae</taxon>
        <taxon>Heterorhabditis</taxon>
    </lineage>
</organism>
<accession>A0A1I7WV80</accession>
<protein>
    <submittedName>
        <fullName evidence="2">Calponin-homology (CH) domain-containing protein</fullName>
    </submittedName>
</protein>
<dbReference type="Gene3D" id="1.10.418.10">
    <property type="entry name" value="Calponin-like domain"/>
    <property type="match status" value="1"/>
</dbReference>
<name>A0A1I7WV80_HETBA</name>
<dbReference type="WBParaSite" id="Hba_09067">
    <property type="protein sequence ID" value="Hba_09067"/>
    <property type="gene ID" value="Hba_09067"/>
</dbReference>
<proteinExistence type="predicted"/>
<dbReference type="SUPFAM" id="SSF47576">
    <property type="entry name" value="Calponin-homology domain, CH-domain"/>
    <property type="match status" value="1"/>
</dbReference>
<evidence type="ECO:0000313" key="2">
    <source>
        <dbReference type="WBParaSite" id="Hba_09067"/>
    </source>
</evidence>
<evidence type="ECO:0000313" key="1">
    <source>
        <dbReference type="Proteomes" id="UP000095283"/>
    </source>
</evidence>
<dbReference type="Proteomes" id="UP000095283">
    <property type="component" value="Unplaced"/>
</dbReference>
<keyword evidence="1" id="KW-1185">Reference proteome</keyword>
<sequence>MDVSWRDGRALAGLIAKFRPDILDSLQILSLEDPIIRLNVSSYINRFYQLFCIIYIQAVFDAVNKYMGIPSPCKPEEWANLAKDAKLDYICKVQKINRKRSEPIEKLAQDLLGCSSFHVEDTISKILKKEVEKIVTGDLLKEQINNMYVDKDKKVM</sequence>
<reference evidence="2" key="1">
    <citation type="submission" date="2016-11" db="UniProtKB">
        <authorList>
            <consortium name="WormBaseParasite"/>
        </authorList>
    </citation>
    <scope>IDENTIFICATION</scope>
</reference>
<dbReference type="AlphaFoldDB" id="A0A1I7WV80"/>
<dbReference type="InterPro" id="IPR036872">
    <property type="entry name" value="CH_dom_sf"/>
</dbReference>